<keyword evidence="1" id="KW-0472">Membrane</keyword>
<keyword evidence="3" id="KW-1185">Reference proteome</keyword>
<comment type="caution">
    <text evidence="2">The sequence shown here is derived from an EMBL/GenBank/DDBJ whole genome shotgun (WGS) entry which is preliminary data.</text>
</comment>
<dbReference type="OrthoDB" id="8604011at2"/>
<name>A0A2P7U1P7_9NEIS</name>
<reference evidence="2 3" key="1">
    <citation type="submission" date="2018-03" db="EMBL/GenBank/DDBJ databases">
        <title>Neisseria weixii sp. nov., isolated from the intestinal contents of Tibetan Plateau pika (Ochotona curzoniae) in Yushu, Qinghai Province, China.</title>
        <authorList>
            <person name="Gui Z."/>
        </authorList>
    </citation>
    <scope>NUCLEOTIDE SEQUENCE [LARGE SCALE GENOMIC DNA]</scope>
    <source>
        <strain evidence="2 3">ATCC 51483</strain>
    </source>
</reference>
<proteinExistence type="predicted"/>
<dbReference type="AlphaFoldDB" id="A0A2P7U1P7"/>
<dbReference type="RefSeq" id="WP_106740735.1">
    <property type="nucleotide sequence ID" value="NZ_PXYY01000013.1"/>
</dbReference>
<dbReference type="EMBL" id="PXYY01000013">
    <property type="protein sequence ID" value="PSJ80897.1"/>
    <property type="molecule type" value="Genomic_DNA"/>
</dbReference>
<dbReference type="Proteomes" id="UP000241868">
    <property type="component" value="Unassembled WGS sequence"/>
</dbReference>
<sequence length="92" mass="10288">MGYQVGNNCYATRQDAENVYFSLVPPKIGEDGKLIQLQASKLGWILNGQIVKAELPECNPIDSMRDGSYIGWSVVAIMAAVWGMKLLWQKLR</sequence>
<feature type="transmembrane region" description="Helical" evidence="1">
    <location>
        <begin position="69"/>
        <end position="88"/>
    </location>
</feature>
<evidence type="ECO:0000313" key="2">
    <source>
        <dbReference type="EMBL" id="PSJ80897.1"/>
    </source>
</evidence>
<evidence type="ECO:0000313" key="3">
    <source>
        <dbReference type="Proteomes" id="UP000241868"/>
    </source>
</evidence>
<keyword evidence="1" id="KW-1133">Transmembrane helix</keyword>
<accession>A0A2P7U1P7</accession>
<gene>
    <name evidence="2" type="ORF">C7N83_03725</name>
</gene>
<evidence type="ECO:0000256" key="1">
    <source>
        <dbReference type="SAM" id="Phobius"/>
    </source>
</evidence>
<keyword evidence="1" id="KW-0812">Transmembrane</keyword>
<protein>
    <recommendedName>
        <fullName evidence="4">SURF1-like protein</fullName>
    </recommendedName>
</protein>
<evidence type="ECO:0008006" key="4">
    <source>
        <dbReference type="Google" id="ProtNLM"/>
    </source>
</evidence>
<organism evidence="2 3">
    <name type="scientific">Neisseria iguanae</name>
    <dbReference type="NCBI Taxonomy" id="90242"/>
    <lineage>
        <taxon>Bacteria</taxon>
        <taxon>Pseudomonadati</taxon>
        <taxon>Pseudomonadota</taxon>
        <taxon>Betaproteobacteria</taxon>
        <taxon>Neisseriales</taxon>
        <taxon>Neisseriaceae</taxon>
        <taxon>Neisseria</taxon>
    </lineage>
</organism>